<dbReference type="Proteomes" id="UP000720189">
    <property type="component" value="Unassembled WGS sequence"/>
</dbReference>
<dbReference type="EMBL" id="JAGMUX010000010">
    <property type="protein sequence ID" value="KAH7247515.1"/>
    <property type="molecule type" value="Genomic_DNA"/>
</dbReference>
<dbReference type="RefSeq" id="XP_046048098.1">
    <property type="nucleotide sequence ID" value="XM_046197713.1"/>
</dbReference>
<evidence type="ECO:0000313" key="3">
    <source>
        <dbReference type="Proteomes" id="UP000720189"/>
    </source>
</evidence>
<name>A0A9P9K861_FUSRE</name>
<dbReference type="OrthoDB" id="3923077at2759"/>
<keyword evidence="1" id="KW-0812">Transmembrane</keyword>
<dbReference type="GeneID" id="70227667"/>
<organism evidence="2 3">
    <name type="scientific">Fusarium redolens</name>
    <dbReference type="NCBI Taxonomy" id="48865"/>
    <lineage>
        <taxon>Eukaryota</taxon>
        <taxon>Fungi</taxon>
        <taxon>Dikarya</taxon>
        <taxon>Ascomycota</taxon>
        <taxon>Pezizomycotina</taxon>
        <taxon>Sordariomycetes</taxon>
        <taxon>Hypocreomycetidae</taxon>
        <taxon>Hypocreales</taxon>
        <taxon>Nectriaceae</taxon>
        <taxon>Fusarium</taxon>
        <taxon>Fusarium redolens species complex</taxon>
    </lineage>
</organism>
<reference evidence="2" key="1">
    <citation type="journal article" date="2021" name="Nat. Commun.">
        <title>Genetic determinants of endophytism in the Arabidopsis root mycobiome.</title>
        <authorList>
            <person name="Mesny F."/>
            <person name="Miyauchi S."/>
            <person name="Thiergart T."/>
            <person name="Pickel B."/>
            <person name="Atanasova L."/>
            <person name="Karlsson M."/>
            <person name="Huettel B."/>
            <person name="Barry K.W."/>
            <person name="Haridas S."/>
            <person name="Chen C."/>
            <person name="Bauer D."/>
            <person name="Andreopoulos W."/>
            <person name="Pangilinan J."/>
            <person name="LaButti K."/>
            <person name="Riley R."/>
            <person name="Lipzen A."/>
            <person name="Clum A."/>
            <person name="Drula E."/>
            <person name="Henrissat B."/>
            <person name="Kohler A."/>
            <person name="Grigoriev I.V."/>
            <person name="Martin F.M."/>
            <person name="Hacquard S."/>
        </authorList>
    </citation>
    <scope>NUCLEOTIDE SEQUENCE</scope>
    <source>
        <strain evidence="2">MPI-CAGE-AT-0023</strain>
    </source>
</reference>
<keyword evidence="1" id="KW-1133">Transmembrane helix</keyword>
<evidence type="ECO:0000313" key="2">
    <source>
        <dbReference type="EMBL" id="KAH7247515.1"/>
    </source>
</evidence>
<comment type="caution">
    <text evidence="2">The sequence shown here is derived from an EMBL/GenBank/DDBJ whole genome shotgun (WGS) entry which is preliminary data.</text>
</comment>
<protein>
    <submittedName>
        <fullName evidence="2">Uncharacterized protein</fullName>
    </submittedName>
</protein>
<sequence length="115" mass="12864">MDQDAHLPHDSLGPRALAIVTPFLIIAILVFSIMEVIIYSLFIDLSWVSTAKPIQCRPINSHWEEVLDARCLMEHCLITVLMALGLVAAITIILRLIKVCILDFASPESFLRAHT</sequence>
<keyword evidence="3" id="KW-1185">Reference proteome</keyword>
<gene>
    <name evidence="2" type="ORF">BKA55DRAFT_664704</name>
</gene>
<accession>A0A9P9K861</accession>
<evidence type="ECO:0000256" key="1">
    <source>
        <dbReference type="SAM" id="Phobius"/>
    </source>
</evidence>
<dbReference type="AlphaFoldDB" id="A0A9P9K861"/>
<feature type="transmembrane region" description="Helical" evidence="1">
    <location>
        <begin position="76"/>
        <end position="97"/>
    </location>
</feature>
<feature type="transmembrane region" description="Helical" evidence="1">
    <location>
        <begin position="16"/>
        <end position="42"/>
    </location>
</feature>
<keyword evidence="1" id="KW-0472">Membrane</keyword>
<proteinExistence type="predicted"/>